<gene>
    <name evidence="2" type="ORF">PCOR1329_LOCUS19064</name>
</gene>
<organism evidence="2 3">
    <name type="scientific">Prorocentrum cordatum</name>
    <dbReference type="NCBI Taxonomy" id="2364126"/>
    <lineage>
        <taxon>Eukaryota</taxon>
        <taxon>Sar</taxon>
        <taxon>Alveolata</taxon>
        <taxon>Dinophyceae</taxon>
        <taxon>Prorocentrales</taxon>
        <taxon>Prorocentraceae</taxon>
        <taxon>Prorocentrum</taxon>
    </lineage>
</organism>
<accession>A0ABN9RBN6</accession>
<evidence type="ECO:0000256" key="1">
    <source>
        <dbReference type="SAM" id="MobiDB-lite"/>
    </source>
</evidence>
<comment type="caution">
    <text evidence="2">The sequence shown here is derived from an EMBL/GenBank/DDBJ whole genome shotgun (WGS) entry which is preliminary data.</text>
</comment>
<dbReference type="EMBL" id="CAUYUJ010006048">
    <property type="protein sequence ID" value="CAK0815946.1"/>
    <property type="molecule type" value="Genomic_DNA"/>
</dbReference>
<feature type="compositionally biased region" description="Polar residues" evidence="1">
    <location>
        <begin position="73"/>
        <end position="87"/>
    </location>
</feature>
<evidence type="ECO:0000313" key="3">
    <source>
        <dbReference type="Proteomes" id="UP001189429"/>
    </source>
</evidence>
<keyword evidence="3" id="KW-1185">Reference proteome</keyword>
<protein>
    <submittedName>
        <fullName evidence="2">Uncharacterized protein</fullName>
    </submittedName>
</protein>
<name>A0ABN9RBN6_9DINO</name>
<feature type="region of interest" description="Disordered" evidence="1">
    <location>
        <begin position="73"/>
        <end position="122"/>
    </location>
</feature>
<feature type="region of interest" description="Disordered" evidence="1">
    <location>
        <begin position="207"/>
        <end position="285"/>
    </location>
</feature>
<feature type="compositionally biased region" description="Basic and acidic residues" evidence="1">
    <location>
        <begin position="99"/>
        <end position="111"/>
    </location>
</feature>
<feature type="non-terminal residue" evidence="2">
    <location>
        <position position="1"/>
    </location>
</feature>
<dbReference type="Proteomes" id="UP001189429">
    <property type="component" value="Unassembled WGS sequence"/>
</dbReference>
<reference evidence="2" key="1">
    <citation type="submission" date="2023-10" db="EMBL/GenBank/DDBJ databases">
        <authorList>
            <person name="Chen Y."/>
            <person name="Shah S."/>
            <person name="Dougan E. K."/>
            <person name="Thang M."/>
            <person name="Chan C."/>
        </authorList>
    </citation>
    <scope>NUCLEOTIDE SEQUENCE [LARGE SCALE GENOMIC DNA]</scope>
</reference>
<proteinExistence type="predicted"/>
<sequence>AKKVKTEEFKQMCNQPGIEKEGEWPSTRIWVYMKRQRIGDVERYIDSNFEEGSKQMKDLTKADKDSFKQYCHTSAPSSSNAFLSGTLTGTGGWEDDGDRDSKPVAEVKKEDGEDGPPSKKLKHVDVATPMPKVRTKLEKKVDKARQAGDILKQMMKKALDDAARIPDHDQNMKNYVNVVSIRFQALQFWSGTAPLEGRSEQLVLATPTKPEVKPEEEGSQQPEEAVAEGRPTAEVSKEVKTEKMQGTPAVETKEEAGKDVPAQSPPLSKGIGPASSRKSSLSANLGDEQTKAMKKFLDEKGIAGQVTHDNSKLASYNEMLKLVEKVSSAVTATELSSLEESVSEKCEYFNQMLTSLRQSSGALSGHIKNQEGKAEREQKKKQVEEAAELAPPLFKLKFDELITHGLIRAAPVGKDLNDNTIMAPLLITGPSEWKTASEVGILAFQLGKFGGSYKSSPECKQQGRVQQPLYTGEGKEVVDQFMEKMCKSVDAKLVINPSTDGAETFKTVLESTWMLGYKIPMYNISQTSNGLGMIRTVAYGSVNMLMFDAHQVVPALRQVLSKDSVTLPEVIKHLESSSTETLSALKDRGVMIMSANVNAGDAIYIPSGWLVAESVDTGAMVYGVRETVLFKGAGSDSYDELLDLNPGKKHPKQEAVAECLKPVHDE</sequence>
<feature type="region of interest" description="Disordered" evidence="1">
    <location>
        <begin position="360"/>
        <end position="380"/>
    </location>
</feature>
<feature type="compositionally biased region" description="Basic and acidic residues" evidence="1">
    <location>
        <begin position="368"/>
        <end position="380"/>
    </location>
</feature>
<evidence type="ECO:0000313" key="2">
    <source>
        <dbReference type="EMBL" id="CAK0815946.1"/>
    </source>
</evidence>